<protein>
    <submittedName>
        <fullName evidence="1">Helix-turn-helix domain-containing protein</fullName>
    </submittedName>
</protein>
<sequence length="147" mass="16976">MHTYPHTSVVTARWKTQTGTADQRLLASVRKLLEERANQQATLAEIADELLLSPRTLRRRLLELNTRFSTLVAEVRGDQVRRYLTETSWSLDRIAEEVGYSDAANLRQAVKRWTGESPQGFRLRMRSQQNAQLCERNFEHQAAHGSR</sequence>
<organism evidence="1 2">
    <name type="scientific">Massilia orientalis</name>
    <dbReference type="NCBI Taxonomy" id="3050128"/>
    <lineage>
        <taxon>Bacteria</taxon>
        <taxon>Pseudomonadati</taxon>
        <taxon>Pseudomonadota</taxon>
        <taxon>Betaproteobacteria</taxon>
        <taxon>Burkholderiales</taxon>
        <taxon>Oxalobacteraceae</taxon>
        <taxon>Telluria group</taxon>
        <taxon>Massilia</taxon>
    </lineage>
</organism>
<name>A0ACC7MKW9_9BURK</name>
<dbReference type="Proteomes" id="UP001168096">
    <property type="component" value="Unassembled WGS sequence"/>
</dbReference>
<reference evidence="1" key="1">
    <citation type="submission" date="2024-11" db="EMBL/GenBank/DDBJ databases">
        <title>Description of Massilia orientalis sp. nov., isolated from rhizosphere soil of Ageratina adenophora.</title>
        <authorList>
            <person name="Wang Y."/>
        </authorList>
    </citation>
    <scope>NUCLEOTIDE SEQUENCE</scope>
    <source>
        <strain evidence="1">YIM B02787</strain>
    </source>
</reference>
<proteinExistence type="predicted"/>
<keyword evidence="2" id="KW-1185">Reference proteome</keyword>
<gene>
    <name evidence="1" type="ORF">QPK29_033060</name>
</gene>
<evidence type="ECO:0000313" key="1">
    <source>
        <dbReference type="EMBL" id="MFJ1472557.1"/>
    </source>
</evidence>
<accession>A0ACC7MKW9</accession>
<comment type="caution">
    <text evidence="1">The sequence shown here is derived from an EMBL/GenBank/DDBJ whole genome shotgun (WGS) entry which is preliminary data.</text>
</comment>
<evidence type="ECO:0000313" key="2">
    <source>
        <dbReference type="Proteomes" id="UP001168096"/>
    </source>
</evidence>
<dbReference type="EMBL" id="JASNRB020000057">
    <property type="protein sequence ID" value="MFJ1472557.1"/>
    <property type="molecule type" value="Genomic_DNA"/>
</dbReference>